<name>A0A367ZJC1_9BACT</name>
<dbReference type="Proteomes" id="UP000252355">
    <property type="component" value="Unassembled WGS sequence"/>
</dbReference>
<keyword evidence="3" id="KW-0547">Nucleotide-binding</keyword>
<organism evidence="3 4">
    <name type="scientific">Candidatus Ozemobacter sibiricus</name>
    <dbReference type="NCBI Taxonomy" id="2268124"/>
    <lineage>
        <taxon>Bacteria</taxon>
        <taxon>Candidatus Ozemobacteria</taxon>
        <taxon>Candidatus Ozemobacterales</taxon>
        <taxon>Candidatus Ozemobacteraceae</taxon>
        <taxon>Candidatus Ozemobacter</taxon>
    </lineage>
</organism>
<keyword evidence="3" id="KW-0378">Hydrolase</keyword>
<dbReference type="SUPFAM" id="SSF52540">
    <property type="entry name" value="P-loop containing nucleoside triphosphate hydrolases"/>
    <property type="match status" value="1"/>
</dbReference>
<dbReference type="InterPro" id="IPR027417">
    <property type="entry name" value="P-loop_NTPase"/>
</dbReference>
<dbReference type="GO" id="GO:0003678">
    <property type="term" value="F:DNA helicase activity"/>
    <property type="evidence" value="ECO:0007669"/>
    <property type="project" value="InterPro"/>
</dbReference>
<protein>
    <submittedName>
        <fullName evidence="3">Replicative DNA helicase (DnaB)</fullName>
    </submittedName>
</protein>
<gene>
    <name evidence="3" type="ORF">OZSIB_1787</name>
</gene>
<dbReference type="GO" id="GO:1990077">
    <property type="term" value="C:primosome complex"/>
    <property type="evidence" value="ECO:0007669"/>
    <property type="project" value="UniProtKB-KW"/>
</dbReference>
<evidence type="ECO:0000313" key="3">
    <source>
        <dbReference type="EMBL" id="RCK78138.1"/>
    </source>
</evidence>
<reference evidence="3 4" key="1">
    <citation type="submission" date="2018-05" db="EMBL/GenBank/DDBJ databases">
        <title>A metagenomic window into the 2 km-deep terrestrial subsurface aquifer revealed taxonomically and functionally diverse microbial community comprising novel uncultured bacterial lineages.</title>
        <authorList>
            <person name="Kadnikov V.V."/>
            <person name="Mardanov A.V."/>
            <person name="Beletsky A.V."/>
            <person name="Banks D."/>
            <person name="Pimenov N.V."/>
            <person name="Frank Y.A."/>
            <person name="Karnachuk O.V."/>
            <person name="Ravin N.V."/>
        </authorList>
    </citation>
    <scope>NUCLEOTIDE SEQUENCE [LARGE SCALE GENOMIC DNA]</scope>
    <source>
        <strain evidence="3">BY5</strain>
    </source>
</reference>
<feature type="domain" description="SF4 helicase" evidence="2">
    <location>
        <begin position="199"/>
        <end position="479"/>
    </location>
</feature>
<evidence type="ECO:0000313" key="4">
    <source>
        <dbReference type="Proteomes" id="UP000252355"/>
    </source>
</evidence>
<evidence type="ECO:0000259" key="2">
    <source>
        <dbReference type="PROSITE" id="PS51199"/>
    </source>
</evidence>
<sequence>MASLPDALAASALARQMAEIALDEELILANLAFDPVVAGRQLREKRFSVADFQGVEANRVLLGTMLEMLEGEESLTLANVIDHLREQKKGTRSKLEWVGLERVEQLFTNPFLAPGVRMLEDLEPVIDRIRDRNIRNRARRLLITYSEKIAQASADALEAVGNCIQELRTLFLENTAGYLRDLTSHLYEMRELVHNGRARKLGYSGFDTNFPLLQERLNGIQKEFYLITGGVGMGKSTFCTQLAWDLVNLNPSLTVLFFSLDMNRLDVTAKIVAQAQEIPIDYVKNPFMPNAEFEKKRLEGLELVERRQERLMIVDESGGRIFLDDIKKLVKRVRLERGGDLAVIIDPLFKIHLRDERISFFEKCNQLSSELKSLCAAERVTLIATAGLPKAISHRRPRREDLQEIMGLLYDPYVIFFLYCDYLNDFETPFLEWEWGKDNFMIPISELHLAKNKMGVANTRIFYRYFEAYAKYKECAPQEVENYTAMIENLQKFKEDKALKENAAQAHQRREDEF</sequence>
<proteinExistence type="predicted"/>
<dbReference type="GO" id="GO:0005829">
    <property type="term" value="C:cytosol"/>
    <property type="evidence" value="ECO:0007669"/>
    <property type="project" value="TreeGrafter"/>
</dbReference>
<keyword evidence="1" id="KW-0639">Primosome</keyword>
<dbReference type="PANTHER" id="PTHR30153">
    <property type="entry name" value="REPLICATIVE DNA HELICASE DNAB"/>
    <property type="match status" value="1"/>
</dbReference>
<dbReference type="AlphaFoldDB" id="A0A367ZJC1"/>
<dbReference type="Pfam" id="PF03796">
    <property type="entry name" value="DnaB_C"/>
    <property type="match status" value="1"/>
</dbReference>
<accession>A0A367ZJC1</accession>
<dbReference type="InterPro" id="IPR007694">
    <property type="entry name" value="DNA_helicase_DnaB-like_C"/>
</dbReference>
<dbReference type="SMART" id="SM00382">
    <property type="entry name" value="AAA"/>
    <property type="match status" value="1"/>
</dbReference>
<dbReference type="PANTHER" id="PTHR30153:SF2">
    <property type="entry name" value="REPLICATIVE DNA HELICASE"/>
    <property type="match status" value="1"/>
</dbReference>
<dbReference type="Gene3D" id="3.40.50.300">
    <property type="entry name" value="P-loop containing nucleotide triphosphate hydrolases"/>
    <property type="match status" value="1"/>
</dbReference>
<keyword evidence="3" id="KW-0067">ATP-binding</keyword>
<comment type="caution">
    <text evidence="3">The sequence shown here is derived from an EMBL/GenBank/DDBJ whole genome shotgun (WGS) entry which is preliminary data.</text>
</comment>
<dbReference type="GO" id="GO:0005524">
    <property type="term" value="F:ATP binding"/>
    <property type="evidence" value="ECO:0007669"/>
    <property type="project" value="InterPro"/>
</dbReference>
<dbReference type="GO" id="GO:0006269">
    <property type="term" value="P:DNA replication, synthesis of primer"/>
    <property type="evidence" value="ECO:0007669"/>
    <property type="project" value="UniProtKB-KW"/>
</dbReference>
<dbReference type="InterPro" id="IPR003593">
    <property type="entry name" value="AAA+_ATPase"/>
</dbReference>
<dbReference type="EMBL" id="QOQW01000027">
    <property type="protein sequence ID" value="RCK78138.1"/>
    <property type="molecule type" value="Genomic_DNA"/>
</dbReference>
<keyword evidence="3" id="KW-0347">Helicase</keyword>
<evidence type="ECO:0000256" key="1">
    <source>
        <dbReference type="ARBA" id="ARBA00022515"/>
    </source>
</evidence>
<dbReference type="PROSITE" id="PS51199">
    <property type="entry name" value="SF4_HELICASE"/>
    <property type="match status" value="1"/>
</dbReference>